<accession>A0A5B9R2S7</accession>
<keyword evidence="3" id="KW-0231">Viral genome packaging</keyword>
<keyword evidence="1" id="KW-1048">Host nucleus</keyword>
<evidence type="ECO:0000256" key="3">
    <source>
        <dbReference type="ARBA" id="ARBA00023219"/>
    </source>
</evidence>
<proteinExistence type="inferred from homology"/>
<dbReference type="GO" id="GO:0019073">
    <property type="term" value="P:viral DNA genome packaging"/>
    <property type="evidence" value="ECO:0007669"/>
    <property type="project" value="InterPro"/>
</dbReference>
<evidence type="ECO:0000256" key="1">
    <source>
        <dbReference type="ARBA" id="ARBA00022562"/>
    </source>
</evidence>
<sequence length="112" mass="13124">MAERLDLVIPEHEFAERSLSELYRDYVAVVPDRVYEVWFFDVTPPEMELALPTTDAKLNYLSHTANLASSMRYSHDNETDSCVHTRLINRRKERFAKILTRFLDLHQILGAI</sequence>
<keyword evidence="5" id="KW-1185">Reference proteome</keyword>
<evidence type="ECO:0000313" key="5">
    <source>
        <dbReference type="Proteomes" id="UP001144437"/>
    </source>
</evidence>
<dbReference type="KEGG" id="vg:80540296"/>
<dbReference type="Pfam" id="PF03581">
    <property type="entry name" value="Herpes_UL33"/>
    <property type="match status" value="1"/>
</dbReference>
<name>A0A5B9R2S7_9ALPH</name>
<keyword evidence="2" id="KW-1188">Viral release from host cell</keyword>
<dbReference type="GeneID" id="80540296"/>
<dbReference type="RefSeq" id="YP_010801582.1">
    <property type="nucleotide sequence ID" value="NC_076966.1"/>
</dbReference>
<gene>
    <name evidence="4" type="primary">UL33</name>
</gene>
<organism evidence="4 5">
    <name type="scientific">Cacatuid alphaherpesvirus 2</name>
    <dbReference type="NCBI Taxonomy" id="2604840"/>
    <lineage>
        <taxon>Viruses</taxon>
        <taxon>Duplodnaviria</taxon>
        <taxon>Heunggongvirae</taxon>
        <taxon>Peploviricota</taxon>
        <taxon>Herviviricetes</taxon>
        <taxon>Herpesvirales</taxon>
        <taxon>Orthoherpesviridae</taxon>
        <taxon>Alphaherpesvirinae</taxon>
        <taxon>Iltovirus</taxon>
        <taxon>Iltovirus cacatuidalpha2</taxon>
    </lineage>
</organism>
<evidence type="ECO:0000256" key="2">
    <source>
        <dbReference type="ARBA" id="ARBA00022612"/>
    </source>
</evidence>
<dbReference type="Proteomes" id="UP001144437">
    <property type="component" value="Segment"/>
</dbReference>
<dbReference type="EMBL" id="MK360902">
    <property type="protein sequence ID" value="QEG54113.1"/>
    <property type="molecule type" value="Genomic_DNA"/>
</dbReference>
<reference evidence="4" key="1">
    <citation type="journal article" date="2019" name="Vet. Microbiol.">
        <title>Disease surveillance in wild Victorian cacatuids reveals co-infection with multiple agents and detection of novel avian viruses.</title>
        <authorList>
            <person name="Sutherland M."/>
            <person name="Sarker S."/>
            <person name="Vaz P.K."/>
            <person name="Legione A.R."/>
            <person name="Devlin J.M."/>
            <person name="Macwhirter P.L."/>
            <person name="Whiteley P.L."/>
            <person name="Raidal S.R."/>
        </authorList>
    </citation>
    <scope>NUCLEOTIDE SEQUENCE</scope>
    <source>
        <strain evidence="4">97-0001</strain>
    </source>
</reference>
<protein>
    <submittedName>
        <fullName evidence="4">DNA packaging protein UL33</fullName>
    </submittedName>
</protein>
<dbReference type="InterPro" id="IPR005208">
    <property type="entry name" value="Herpes_TT2"/>
</dbReference>
<evidence type="ECO:0000313" key="4">
    <source>
        <dbReference type="EMBL" id="QEG54113.1"/>
    </source>
</evidence>
<dbReference type="HAMAP" id="MF_04015">
    <property type="entry name" value="HSV_TRM2"/>
    <property type="match status" value="1"/>
</dbReference>